<name>A0A4C1T8I8_EUMVA</name>
<dbReference type="AlphaFoldDB" id="A0A4C1T8I8"/>
<accession>A0A4C1T8I8</accession>
<sequence length="82" mass="9499">MSNFYPVCLKQPSNILVVFRELCKRHPIFGYLIRPFRELQTANWIPDVSNDCAYVTRRRSAYAAARKSQTPPTLLLPMDPNT</sequence>
<evidence type="ECO:0000313" key="1">
    <source>
        <dbReference type="EMBL" id="GBP10732.1"/>
    </source>
</evidence>
<dbReference type="Proteomes" id="UP000299102">
    <property type="component" value="Unassembled WGS sequence"/>
</dbReference>
<proteinExistence type="predicted"/>
<comment type="caution">
    <text evidence="1">The sequence shown here is derived from an EMBL/GenBank/DDBJ whole genome shotgun (WGS) entry which is preliminary data.</text>
</comment>
<dbReference type="EMBL" id="BGZK01000042">
    <property type="protein sequence ID" value="GBP10732.1"/>
    <property type="molecule type" value="Genomic_DNA"/>
</dbReference>
<keyword evidence="2" id="KW-1185">Reference proteome</keyword>
<evidence type="ECO:0000313" key="2">
    <source>
        <dbReference type="Proteomes" id="UP000299102"/>
    </source>
</evidence>
<reference evidence="1 2" key="1">
    <citation type="journal article" date="2019" name="Commun. Biol.">
        <title>The bagworm genome reveals a unique fibroin gene that provides high tensile strength.</title>
        <authorList>
            <person name="Kono N."/>
            <person name="Nakamura H."/>
            <person name="Ohtoshi R."/>
            <person name="Tomita M."/>
            <person name="Numata K."/>
            <person name="Arakawa K."/>
        </authorList>
    </citation>
    <scope>NUCLEOTIDE SEQUENCE [LARGE SCALE GENOMIC DNA]</scope>
</reference>
<organism evidence="1 2">
    <name type="scientific">Eumeta variegata</name>
    <name type="common">Bagworm moth</name>
    <name type="synonym">Eumeta japonica</name>
    <dbReference type="NCBI Taxonomy" id="151549"/>
    <lineage>
        <taxon>Eukaryota</taxon>
        <taxon>Metazoa</taxon>
        <taxon>Ecdysozoa</taxon>
        <taxon>Arthropoda</taxon>
        <taxon>Hexapoda</taxon>
        <taxon>Insecta</taxon>
        <taxon>Pterygota</taxon>
        <taxon>Neoptera</taxon>
        <taxon>Endopterygota</taxon>
        <taxon>Lepidoptera</taxon>
        <taxon>Glossata</taxon>
        <taxon>Ditrysia</taxon>
        <taxon>Tineoidea</taxon>
        <taxon>Psychidae</taxon>
        <taxon>Oiketicinae</taxon>
        <taxon>Eumeta</taxon>
    </lineage>
</organism>
<gene>
    <name evidence="1" type="ORF">EVAR_6289_1</name>
</gene>
<protein>
    <submittedName>
        <fullName evidence="1">Uncharacterized protein</fullName>
    </submittedName>
</protein>